<proteinExistence type="predicted"/>
<dbReference type="RefSeq" id="XP_066659521.1">
    <property type="nucleotide sequence ID" value="XM_066798653.1"/>
</dbReference>
<feature type="domain" description="Beta-lactamase-related" evidence="1">
    <location>
        <begin position="31"/>
        <end position="410"/>
    </location>
</feature>
<dbReference type="Gene3D" id="3.40.710.10">
    <property type="entry name" value="DD-peptidase/beta-lactamase superfamily"/>
    <property type="match status" value="1"/>
</dbReference>
<dbReference type="EMBL" id="JBBPEH010000001">
    <property type="protein sequence ID" value="KAK7544286.1"/>
    <property type="molecule type" value="Genomic_DNA"/>
</dbReference>
<reference evidence="2 3" key="1">
    <citation type="submission" date="2024-04" db="EMBL/GenBank/DDBJ databases">
        <title>Phyllosticta paracitricarpa is synonymous to the EU quarantine fungus P. citricarpa based on phylogenomic analyses.</title>
        <authorList>
            <consortium name="Lawrence Berkeley National Laboratory"/>
            <person name="Van ingen-buijs V.A."/>
            <person name="Van westerhoven A.C."/>
            <person name="Haridas S."/>
            <person name="Skiadas P."/>
            <person name="Martin F."/>
            <person name="Groenewald J.Z."/>
            <person name="Crous P.W."/>
            <person name="Seidl M.F."/>
        </authorList>
    </citation>
    <scope>NUCLEOTIDE SEQUENCE [LARGE SCALE GENOMIC DNA]</scope>
    <source>
        <strain evidence="2 3">CPC 17464</strain>
    </source>
</reference>
<dbReference type="GeneID" id="92031559"/>
<dbReference type="InterPro" id="IPR050789">
    <property type="entry name" value="Diverse_Enzym_Activities"/>
</dbReference>
<keyword evidence="3" id="KW-1185">Reference proteome</keyword>
<organism evidence="2 3">
    <name type="scientific">Phyllosticta citribraziliensis</name>
    <dbReference type="NCBI Taxonomy" id="989973"/>
    <lineage>
        <taxon>Eukaryota</taxon>
        <taxon>Fungi</taxon>
        <taxon>Dikarya</taxon>
        <taxon>Ascomycota</taxon>
        <taxon>Pezizomycotina</taxon>
        <taxon>Dothideomycetes</taxon>
        <taxon>Dothideomycetes incertae sedis</taxon>
        <taxon>Botryosphaeriales</taxon>
        <taxon>Phyllostictaceae</taxon>
        <taxon>Phyllosticta</taxon>
    </lineage>
</organism>
<accession>A0ABR1M8T2</accession>
<dbReference type="PANTHER" id="PTHR43283:SF3">
    <property type="entry name" value="BETA-LACTAMASE FAMILY PROTEIN (AFU_ORTHOLOGUE AFUA_5G07500)"/>
    <property type="match status" value="1"/>
</dbReference>
<protein>
    <submittedName>
        <fullName evidence="2">Beta-lactamase/transpeptidase-like protein</fullName>
    </submittedName>
</protein>
<sequence>MTVINRLKLLLSHNTRPNMPTSAQPTEVIANTLDGTIAKGSVAGMVFVAVDKSGDLLSHHCAGKRGKDSNDSMDLDTVFWIASCTKLITGIACMQLVEQGKISLDDSDSLYAAVPELKEKKVLENGKLVDKKREITLRMLLDHTAGFGYAFFDPRVRDYGYPAGIDEFSGDASDILDVPLVNQPGDLWEYGTNIDWAGLAVERLSGLTLNDYFHNHIFEPLGLKNVSMFPTDEMKKNLAIMQQKYPDGSLFQRNHLLRRSMTARTPEERARIFNSGGAGCFAKPIEYCQILATLLNNGTSPKTGAQILSPSTVDAMFTNSIPSQPDFARGGVPDAMPMLTNPISELYPIPGNPPQGWGLTFMLTNLDGKSKTWRGRCTGNWAGLANLFYWVDREKGIAGMIASQTLPFADADVLGSWFACEKAAYEASGRA</sequence>
<dbReference type="InterPro" id="IPR012338">
    <property type="entry name" value="Beta-lactam/transpept-like"/>
</dbReference>
<dbReference type="PANTHER" id="PTHR43283">
    <property type="entry name" value="BETA-LACTAMASE-RELATED"/>
    <property type="match status" value="1"/>
</dbReference>
<gene>
    <name evidence="2" type="ORF">J3D65DRAFT_609096</name>
</gene>
<evidence type="ECO:0000313" key="2">
    <source>
        <dbReference type="EMBL" id="KAK7544286.1"/>
    </source>
</evidence>
<evidence type="ECO:0000313" key="3">
    <source>
        <dbReference type="Proteomes" id="UP001360953"/>
    </source>
</evidence>
<dbReference type="Proteomes" id="UP001360953">
    <property type="component" value="Unassembled WGS sequence"/>
</dbReference>
<dbReference type="Pfam" id="PF00144">
    <property type="entry name" value="Beta-lactamase"/>
    <property type="match status" value="1"/>
</dbReference>
<comment type="caution">
    <text evidence="2">The sequence shown here is derived from an EMBL/GenBank/DDBJ whole genome shotgun (WGS) entry which is preliminary data.</text>
</comment>
<dbReference type="InterPro" id="IPR001466">
    <property type="entry name" value="Beta-lactam-related"/>
</dbReference>
<evidence type="ECO:0000259" key="1">
    <source>
        <dbReference type="Pfam" id="PF00144"/>
    </source>
</evidence>
<name>A0ABR1M8T2_9PEZI</name>
<dbReference type="SUPFAM" id="SSF56601">
    <property type="entry name" value="beta-lactamase/transpeptidase-like"/>
    <property type="match status" value="1"/>
</dbReference>